<feature type="transmembrane region" description="Helical" evidence="1">
    <location>
        <begin position="285"/>
        <end position="305"/>
    </location>
</feature>
<gene>
    <name evidence="2" type="ORF">DC094_12140</name>
</gene>
<evidence type="ECO:0000313" key="3">
    <source>
        <dbReference type="Proteomes" id="UP000244906"/>
    </source>
</evidence>
<keyword evidence="1" id="KW-1133">Transmembrane helix</keyword>
<keyword evidence="3" id="KW-1185">Reference proteome</keyword>
<feature type="transmembrane region" description="Helical" evidence="1">
    <location>
        <begin position="408"/>
        <end position="429"/>
    </location>
</feature>
<dbReference type="AlphaFoldDB" id="A0A2V1GTQ2"/>
<proteinExistence type="predicted"/>
<protein>
    <submittedName>
        <fullName evidence="2">Uncharacterized protein</fullName>
    </submittedName>
</protein>
<evidence type="ECO:0000256" key="1">
    <source>
        <dbReference type="SAM" id="Phobius"/>
    </source>
</evidence>
<feature type="transmembrane region" description="Helical" evidence="1">
    <location>
        <begin position="193"/>
        <end position="217"/>
    </location>
</feature>
<evidence type="ECO:0000313" key="2">
    <source>
        <dbReference type="EMBL" id="PVZ68988.1"/>
    </source>
</evidence>
<dbReference type="Proteomes" id="UP000244906">
    <property type="component" value="Unassembled WGS sequence"/>
</dbReference>
<feature type="transmembrane region" description="Helical" evidence="1">
    <location>
        <begin position="384"/>
        <end position="402"/>
    </location>
</feature>
<feature type="transmembrane region" description="Helical" evidence="1">
    <location>
        <begin position="229"/>
        <end position="248"/>
    </location>
</feature>
<reference evidence="2 3" key="1">
    <citation type="submission" date="2018-04" db="EMBL/GenBank/DDBJ databases">
        <title>Thalassorhabdus spongiae gen. nov., sp. nov., isolated from a marine sponge in South-West Iceland.</title>
        <authorList>
            <person name="Knobloch S."/>
            <person name="Daussin A."/>
            <person name="Johannsson R."/>
            <person name="Marteinsson V.T."/>
        </authorList>
    </citation>
    <scope>NUCLEOTIDE SEQUENCE [LARGE SCALE GENOMIC DNA]</scope>
    <source>
        <strain evidence="2 3">Hp12</strain>
    </source>
</reference>
<feature type="transmembrane region" description="Helical" evidence="1">
    <location>
        <begin position="254"/>
        <end position="273"/>
    </location>
</feature>
<organism evidence="2 3">
    <name type="scientific">Pelagibaculum spongiae</name>
    <dbReference type="NCBI Taxonomy" id="2080658"/>
    <lineage>
        <taxon>Bacteria</taxon>
        <taxon>Pseudomonadati</taxon>
        <taxon>Pseudomonadota</taxon>
        <taxon>Gammaproteobacteria</taxon>
        <taxon>Oceanospirillales</taxon>
        <taxon>Pelagibaculum</taxon>
    </lineage>
</organism>
<feature type="transmembrane region" description="Helical" evidence="1">
    <location>
        <begin position="325"/>
        <end position="351"/>
    </location>
</feature>
<feature type="transmembrane region" description="Helical" evidence="1">
    <location>
        <begin position="57"/>
        <end position="82"/>
    </location>
</feature>
<accession>A0A2V1GTQ2</accession>
<name>A0A2V1GTQ2_9GAMM</name>
<feature type="transmembrane region" description="Helical" evidence="1">
    <location>
        <begin position="94"/>
        <end position="114"/>
    </location>
</feature>
<keyword evidence="1" id="KW-0812">Transmembrane</keyword>
<feature type="transmembrane region" description="Helical" evidence="1">
    <location>
        <begin position="152"/>
        <end position="181"/>
    </location>
</feature>
<sequence length="440" mass="48875">MNVAGLSFDQIPPLKIPFRFYAGAAAFAFIAGVLMIINQLAPQGQGLWFSRWQPQLIALVHLFTLGVMGQVMLGSLFQLMPVLAGAPIRLAERLALPIQLLMVVGVSLLSWALYFQSAEFYPYAGGLIFAGLLLFLSSMLQFLPQIKTLSQSLFGISMAAICLLLTLLSGLALLGVLAGWWGLDLARWTNNHAIIGLFGWAGLLVTVVSFQVIPMFHVTADFPAIWKRLSPLLILILIIASCLVGGWFRQLLLSGVLGLLIAQAALSIRLLLITRRRLTDATRRFWLVSWSSLITGSFVLFVSGLQQYISLPLTLDSIQFSLLAGWLLLIGFFYSAILGMLLKIGPFLVFLRLQRRCMEDPLMMPRIMELPGFNEVLPKRNGRWLLLSQIALLLTGVVGMFWPPLMLLVGIIMATQAVWLLLAIVLPCWRFHQDWLTGKV</sequence>
<feature type="transmembrane region" description="Helical" evidence="1">
    <location>
        <begin position="20"/>
        <end position="37"/>
    </location>
</feature>
<feature type="transmembrane region" description="Helical" evidence="1">
    <location>
        <begin position="120"/>
        <end position="140"/>
    </location>
</feature>
<comment type="caution">
    <text evidence="2">The sequence shown here is derived from an EMBL/GenBank/DDBJ whole genome shotgun (WGS) entry which is preliminary data.</text>
</comment>
<dbReference type="OrthoDB" id="5295665at2"/>
<keyword evidence="1" id="KW-0472">Membrane</keyword>
<dbReference type="RefSeq" id="WP_116687370.1">
    <property type="nucleotide sequence ID" value="NZ_CAWNYD010000004.1"/>
</dbReference>
<dbReference type="EMBL" id="QDDL01000004">
    <property type="protein sequence ID" value="PVZ68988.1"/>
    <property type="molecule type" value="Genomic_DNA"/>
</dbReference>